<dbReference type="Proteomes" id="UP000433309">
    <property type="component" value="Unassembled WGS sequence"/>
</dbReference>
<gene>
    <name evidence="2" type="ORF">GJ699_00290</name>
</gene>
<dbReference type="SUPFAM" id="SSF47413">
    <property type="entry name" value="lambda repressor-like DNA-binding domains"/>
    <property type="match status" value="1"/>
</dbReference>
<dbReference type="EMBL" id="WKJK01000001">
    <property type="protein sequence ID" value="MRW88422.1"/>
    <property type="molecule type" value="Genomic_DNA"/>
</dbReference>
<dbReference type="Gene3D" id="1.10.260.40">
    <property type="entry name" value="lambda repressor-like DNA-binding domains"/>
    <property type="match status" value="1"/>
</dbReference>
<comment type="caution">
    <text evidence="2">The sequence shown here is derived from an EMBL/GenBank/DDBJ whole genome shotgun (WGS) entry which is preliminary data.</text>
</comment>
<dbReference type="PROSITE" id="PS50943">
    <property type="entry name" value="HTH_CROC1"/>
    <property type="match status" value="1"/>
</dbReference>
<protein>
    <submittedName>
        <fullName evidence="2">Helix-turn-helix domain-containing protein</fullName>
    </submittedName>
</protein>
<dbReference type="RefSeq" id="WP_154371996.1">
    <property type="nucleotide sequence ID" value="NZ_WKJK01000001.1"/>
</dbReference>
<proteinExistence type="predicted"/>
<evidence type="ECO:0000313" key="3">
    <source>
        <dbReference type="Proteomes" id="UP000433309"/>
    </source>
</evidence>
<name>A0A6I2KSU9_9BURK</name>
<dbReference type="InterPro" id="IPR001387">
    <property type="entry name" value="Cro/C1-type_HTH"/>
</dbReference>
<reference evidence="2 3" key="1">
    <citation type="submission" date="2019-11" db="EMBL/GenBank/DDBJ databases">
        <title>Novel species isolated from a subtropical stream in China.</title>
        <authorList>
            <person name="Lu H."/>
        </authorList>
    </citation>
    <scope>NUCLEOTIDE SEQUENCE [LARGE SCALE GENOMIC DNA]</scope>
    <source>
        <strain evidence="2 3">FT80W</strain>
    </source>
</reference>
<dbReference type="CDD" id="cd00093">
    <property type="entry name" value="HTH_XRE"/>
    <property type="match status" value="1"/>
</dbReference>
<dbReference type="Pfam" id="PF01381">
    <property type="entry name" value="HTH_3"/>
    <property type="match status" value="1"/>
</dbReference>
<evidence type="ECO:0000259" key="1">
    <source>
        <dbReference type="PROSITE" id="PS50943"/>
    </source>
</evidence>
<dbReference type="InterPro" id="IPR010982">
    <property type="entry name" value="Lambda_DNA-bd_dom_sf"/>
</dbReference>
<sequence length="115" mass="13052">MILYLRNCFRRNGRELWSSGHVLRRLRLKLELMQSDLDSIVSMQPKSISSLEMGRREPSIDALLKLAHAPEMPRENYWSSSGGGYVASVSATRKRSINIHGRSELGVELAGRKLK</sequence>
<evidence type="ECO:0000313" key="2">
    <source>
        <dbReference type="EMBL" id="MRW88422.1"/>
    </source>
</evidence>
<dbReference type="GO" id="GO:0003677">
    <property type="term" value="F:DNA binding"/>
    <property type="evidence" value="ECO:0007669"/>
    <property type="project" value="InterPro"/>
</dbReference>
<keyword evidence="3" id="KW-1185">Reference proteome</keyword>
<feature type="domain" description="HTH cro/C1-type" evidence="1">
    <location>
        <begin position="23"/>
        <end position="78"/>
    </location>
</feature>
<accession>A0A6I2KSU9</accession>
<organism evidence="2 3">
    <name type="scientific">Duganella guangzhouensis</name>
    <dbReference type="NCBI Taxonomy" id="2666084"/>
    <lineage>
        <taxon>Bacteria</taxon>
        <taxon>Pseudomonadati</taxon>
        <taxon>Pseudomonadota</taxon>
        <taxon>Betaproteobacteria</taxon>
        <taxon>Burkholderiales</taxon>
        <taxon>Oxalobacteraceae</taxon>
        <taxon>Telluria group</taxon>
        <taxon>Duganella</taxon>
    </lineage>
</organism>
<dbReference type="AlphaFoldDB" id="A0A6I2KSU9"/>